<feature type="non-terminal residue" evidence="3">
    <location>
        <position position="719"/>
    </location>
</feature>
<sequence>MNDGTVIPHTSKIATNISQQHLDSVICNDKFTQFVNGISISQPPLPPLFFSEPECERNVVSIADCQCVCVCEVTEVPSVSGNDTEESEGLEEVKTIVDQQQQSSSSSTSGSKTKSEEYSLRVLLFGQHTLSLSASGVTLTTSVGECVALCEREGGVFTVVDPAEAPLKRWVIQHMNEVKDKERDLRRMKVLVKQKRVSESAVQKAEKLLDLVKNSVPSLPHQDAREESLLRAAWGDSTIDTHCSMVLFLGSRVNTSGLSVQDSLDNLLSANTAGFTTIEGVDGGAPILDDRADVEGNLRCSVSGCKDIGLTKNRNEWLRIFSRDTVDNIRQFPISFPSFPRFVVINNDQQDVTQVFHGLSSLPLLSEVRRASMVKSNHYFNYDVNNNGIDHLRVSLFHNRTDNPLNSIPPPLIFSHIPTKGHSVKLFSSYLYNDQSDDFSQFKLDENRSHISGQSEKNERLLFENIGRADEEVDNEKLIELKREEMEKAAALEAEKQRLKVASRNRWRVVPQTIPLTTGNPTSRLNKSRFSKSNASKYPPAYAEKLELENAVSTNLSTFHLTLSSPNGFAHSILPLLSPHSILFSASNVDSFPLSVLFYLEQIHKYNKPRSLLAAAYTHLVPPSLSHIITEPQPFPPRPLDVLEAFIHTDSPWTRDARQKRARRYAFISSGWEDRDKGTEWTPIDIYLHLQAPFLFHTKNDSVFISSVDVCPSVTQVDI</sequence>
<proteinExistence type="predicted"/>
<protein>
    <submittedName>
        <fullName evidence="3">Uncharacterized protein</fullName>
    </submittedName>
</protein>
<dbReference type="Proteomes" id="UP001057375">
    <property type="component" value="Unassembled WGS sequence"/>
</dbReference>
<keyword evidence="1" id="KW-0175">Coiled coil</keyword>
<gene>
    <name evidence="3" type="ORF">ADUPG1_006954</name>
</gene>
<evidence type="ECO:0000313" key="4">
    <source>
        <dbReference type="Proteomes" id="UP001057375"/>
    </source>
</evidence>
<name>A0ABQ5KNL7_9EUKA</name>
<keyword evidence="4" id="KW-1185">Reference proteome</keyword>
<dbReference type="EMBL" id="BQXS01010084">
    <property type="protein sequence ID" value="GKT32909.1"/>
    <property type="molecule type" value="Genomic_DNA"/>
</dbReference>
<organism evidence="3 4">
    <name type="scientific">Aduncisulcus paluster</name>
    <dbReference type="NCBI Taxonomy" id="2918883"/>
    <lineage>
        <taxon>Eukaryota</taxon>
        <taxon>Metamonada</taxon>
        <taxon>Carpediemonas-like organisms</taxon>
        <taxon>Aduncisulcus</taxon>
    </lineage>
</organism>
<feature type="region of interest" description="Disordered" evidence="2">
    <location>
        <begin position="79"/>
        <end position="113"/>
    </location>
</feature>
<comment type="caution">
    <text evidence="3">The sequence shown here is derived from an EMBL/GenBank/DDBJ whole genome shotgun (WGS) entry which is preliminary data.</text>
</comment>
<evidence type="ECO:0000256" key="1">
    <source>
        <dbReference type="SAM" id="Coils"/>
    </source>
</evidence>
<feature type="coiled-coil region" evidence="1">
    <location>
        <begin position="475"/>
        <end position="502"/>
    </location>
</feature>
<accession>A0ABQ5KNL7</accession>
<evidence type="ECO:0000256" key="2">
    <source>
        <dbReference type="SAM" id="MobiDB-lite"/>
    </source>
</evidence>
<reference evidence="3" key="1">
    <citation type="submission" date="2022-03" db="EMBL/GenBank/DDBJ databases">
        <title>Draft genome sequence of Aduncisulcus paluster, a free-living microaerophilic Fornicata.</title>
        <authorList>
            <person name="Yuyama I."/>
            <person name="Kume K."/>
            <person name="Tamura T."/>
            <person name="Inagaki Y."/>
            <person name="Hashimoto T."/>
        </authorList>
    </citation>
    <scope>NUCLEOTIDE SEQUENCE</scope>
    <source>
        <strain evidence="3">NY0171</strain>
    </source>
</reference>
<evidence type="ECO:0000313" key="3">
    <source>
        <dbReference type="EMBL" id="GKT32909.1"/>
    </source>
</evidence>
<feature type="compositionally biased region" description="Low complexity" evidence="2">
    <location>
        <begin position="99"/>
        <end position="112"/>
    </location>
</feature>